<feature type="transmembrane region" description="Helical" evidence="1">
    <location>
        <begin position="112"/>
        <end position="133"/>
    </location>
</feature>
<feature type="transmembrane region" description="Helical" evidence="1">
    <location>
        <begin position="12"/>
        <end position="31"/>
    </location>
</feature>
<feature type="transmembrane region" description="Helical" evidence="1">
    <location>
        <begin position="51"/>
        <end position="71"/>
    </location>
</feature>
<evidence type="ECO:0000313" key="4">
    <source>
        <dbReference type="Proteomes" id="UP001324634"/>
    </source>
</evidence>
<keyword evidence="4" id="KW-1185">Reference proteome</keyword>
<feature type="transmembrane region" description="Helical" evidence="1">
    <location>
        <begin position="261"/>
        <end position="279"/>
    </location>
</feature>
<evidence type="ECO:0000259" key="2">
    <source>
        <dbReference type="Pfam" id="PF07786"/>
    </source>
</evidence>
<feature type="transmembrane region" description="Helical" evidence="1">
    <location>
        <begin position="83"/>
        <end position="106"/>
    </location>
</feature>
<dbReference type="KEGG" id="psti:SOO65_16050"/>
<keyword evidence="1" id="KW-0812">Transmembrane</keyword>
<evidence type="ECO:0000256" key="1">
    <source>
        <dbReference type="SAM" id="Phobius"/>
    </source>
</evidence>
<reference evidence="3 4" key="1">
    <citation type="submission" date="2023-11" db="EMBL/GenBank/DDBJ databases">
        <title>Peredibacter starrii A3.12.</title>
        <authorList>
            <person name="Mitchell R.J."/>
        </authorList>
    </citation>
    <scope>NUCLEOTIDE SEQUENCE [LARGE SCALE GENOMIC DNA]</scope>
    <source>
        <strain evidence="3 4">A3.12</strain>
    </source>
</reference>
<feature type="transmembrane region" description="Helical" evidence="1">
    <location>
        <begin position="334"/>
        <end position="352"/>
    </location>
</feature>
<feature type="transmembrane region" description="Helical" evidence="1">
    <location>
        <begin position="291"/>
        <end position="314"/>
    </location>
</feature>
<dbReference type="EMBL" id="CP139487">
    <property type="protein sequence ID" value="WPU64208.1"/>
    <property type="molecule type" value="Genomic_DNA"/>
</dbReference>
<feature type="transmembrane region" description="Helical" evidence="1">
    <location>
        <begin position="188"/>
        <end position="205"/>
    </location>
</feature>
<proteinExistence type="predicted"/>
<organism evidence="3 4">
    <name type="scientific">Peredibacter starrii</name>
    <dbReference type="NCBI Taxonomy" id="28202"/>
    <lineage>
        <taxon>Bacteria</taxon>
        <taxon>Pseudomonadati</taxon>
        <taxon>Bdellovibrionota</taxon>
        <taxon>Bacteriovoracia</taxon>
        <taxon>Bacteriovoracales</taxon>
        <taxon>Bacteriovoracaceae</taxon>
        <taxon>Peredibacter</taxon>
    </lineage>
</organism>
<evidence type="ECO:0000313" key="3">
    <source>
        <dbReference type="EMBL" id="WPU64208.1"/>
    </source>
</evidence>
<dbReference type="RefSeq" id="WP_321392567.1">
    <property type="nucleotide sequence ID" value="NZ_CP139487.1"/>
</dbReference>
<dbReference type="Pfam" id="PF07786">
    <property type="entry name" value="HGSNAT_cat"/>
    <property type="match status" value="1"/>
</dbReference>
<dbReference type="InterPro" id="IPR012429">
    <property type="entry name" value="HGSNAT_cat"/>
</dbReference>
<sequence length="370" mass="41837">MKRQISIDATRGLVMLLMLVDHAREFFYYHAQVSDPVNIATTPADLFFTRLSAHLCAPVFVALTGLAAYLYQSKNGKSATSEFLLKRGLFLIVLELTVISFGWSFSFTPSMMFLQVIWAIGVSMICLSGILWLPRKALIALGLTIVIGHNILDPISFDSGIAHTLWAIIHDRGIIDIFGMKVRTSYPVLPWIGVITLGFGIGPWFSTNQESKNKNLINTGLIFLITFLLLRMINIYGEPLPWKIENNFVQTVMSFFNLTKYPPSLDFLLLTLGTGMLLLRGLEKETRFTRFLAVFGSTPLFYYMVHIYLLNVIHTSLKVFFGPNVGNHFSVPNVMSLWLIAAALVPVLWYLCRWYGKIKKGSSNPIFKYI</sequence>
<feature type="domain" description="Heparan-alpha-glucosaminide N-acetyltransferase catalytic" evidence="2">
    <location>
        <begin position="3"/>
        <end position="221"/>
    </location>
</feature>
<dbReference type="AlphaFoldDB" id="A0AAX4HM14"/>
<dbReference type="PANTHER" id="PTHR40407:SF1">
    <property type="entry name" value="HEPARAN-ALPHA-GLUCOSAMINIDE N-ACETYLTRANSFERASE CATALYTIC DOMAIN-CONTAINING PROTEIN"/>
    <property type="match status" value="1"/>
</dbReference>
<dbReference type="Proteomes" id="UP001324634">
    <property type="component" value="Chromosome"/>
</dbReference>
<gene>
    <name evidence="3" type="ORF">SOO65_16050</name>
</gene>
<accession>A0AAX4HM14</accession>
<keyword evidence="1" id="KW-1133">Transmembrane helix</keyword>
<name>A0AAX4HM14_9BACT</name>
<feature type="transmembrane region" description="Helical" evidence="1">
    <location>
        <begin position="217"/>
        <end position="237"/>
    </location>
</feature>
<dbReference type="PANTHER" id="PTHR40407">
    <property type="entry name" value="MEMBRANE PROTEIN-LIKE PROTEIN"/>
    <property type="match status" value="1"/>
</dbReference>
<protein>
    <submittedName>
        <fullName evidence="3">Heparan-alpha-glucosaminide N-acetyltransferase domain-containing protein</fullName>
    </submittedName>
</protein>
<keyword evidence="1" id="KW-0472">Membrane</keyword>
<feature type="transmembrane region" description="Helical" evidence="1">
    <location>
        <begin position="138"/>
        <end position="157"/>
    </location>
</feature>